<dbReference type="OrthoDB" id="1002400at2759"/>
<dbReference type="CDD" id="cd06222">
    <property type="entry name" value="RNase_H_like"/>
    <property type="match status" value="1"/>
</dbReference>
<dbReference type="Gene3D" id="3.30.420.10">
    <property type="entry name" value="Ribonuclease H-like superfamily/Ribonuclease H"/>
    <property type="match status" value="1"/>
</dbReference>
<dbReference type="GO" id="GO:0004523">
    <property type="term" value="F:RNA-DNA hybrid ribonuclease activity"/>
    <property type="evidence" value="ECO:0007669"/>
    <property type="project" value="InterPro"/>
</dbReference>
<dbReference type="GO" id="GO:0003676">
    <property type="term" value="F:nucleic acid binding"/>
    <property type="evidence" value="ECO:0007669"/>
    <property type="project" value="InterPro"/>
</dbReference>
<dbReference type="EMBL" id="AWUE01012618">
    <property type="protein sequence ID" value="OMP08765.1"/>
    <property type="molecule type" value="Genomic_DNA"/>
</dbReference>
<protein>
    <recommendedName>
        <fullName evidence="1">RNase H type-1 domain-containing protein</fullName>
    </recommendedName>
</protein>
<comment type="caution">
    <text evidence="2">The sequence shown here is derived from an EMBL/GenBank/DDBJ whole genome shotgun (WGS) entry which is preliminary data.</text>
</comment>
<dbReference type="Pfam" id="PF13456">
    <property type="entry name" value="RVT_3"/>
    <property type="match status" value="1"/>
</dbReference>
<dbReference type="InterPro" id="IPR002156">
    <property type="entry name" value="RNaseH_domain"/>
</dbReference>
<dbReference type="InterPro" id="IPR044730">
    <property type="entry name" value="RNase_H-like_dom_plant"/>
</dbReference>
<evidence type="ECO:0000313" key="3">
    <source>
        <dbReference type="Proteomes" id="UP000187203"/>
    </source>
</evidence>
<keyword evidence="3" id="KW-1185">Reference proteome</keyword>
<proteinExistence type="predicted"/>
<gene>
    <name evidence="2" type="ORF">COLO4_06144</name>
</gene>
<evidence type="ECO:0000313" key="2">
    <source>
        <dbReference type="EMBL" id="OMP08765.1"/>
    </source>
</evidence>
<reference evidence="3" key="1">
    <citation type="submission" date="2013-09" db="EMBL/GenBank/DDBJ databases">
        <title>Corchorus olitorius genome sequencing.</title>
        <authorList>
            <person name="Alam M."/>
            <person name="Haque M.S."/>
            <person name="Islam M.S."/>
            <person name="Emdad E.M."/>
            <person name="Islam M.M."/>
            <person name="Ahmed B."/>
            <person name="Halim A."/>
            <person name="Hossen Q.M.M."/>
            <person name="Hossain M.Z."/>
            <person name="Ahmed R."/>
            <person name="Khan M.M."/>
            <person name="Islam R."/>
            <person name="Rashid M.M."/>
            <person name="Khan S.A."/>
            <person name="Rahman M.S."/>
            <person name="Alam M."/>
            <person name="Yahiya A.S."/>
            <person name="Khan M.S."/>
            <person name="Azam M.S."/>
            <person name="Haque T."/>
            <person name="Lashkar M.Z.H."/>
            <person name="Akhand A.I."/>
            <person name="Morshed G."/>
            <person name="Roy S."/>
            <person name="Uddin K.S."/>
            <person name="Rabeya T."/>
            <person name="Hossain A.S."/>
            <person name="Chowdhury A."/>
            <person name="Snigdha A.R."/>
            <person name="Mortoza M.S."/>
            <person name="Matin S.A."/>
            <person name="Hoque S.M.E."/>
            <person name="Islam M.K."/>
            <person name="Roy D.K."/>
            <person name="Haider R."/>
            <person name="Moosa M.M."/>
            <person name="Elias S.M."/>
            <person name="Hasan A.M."/>
            <person name="Jahan S."/>
            <person name="Shafiuddin M."/>
            <person name="Mahmood N."/>
            <person name="Shommy N.S."/>
        </authorList>
    </citation>
    <scope>NUCLEOTIDE SEQUENCE [LARGE SCALE GENOMIC DNA]</scope>
    <source>
        <strain evidence="3">cv. O-4</strain>
    </source>
</reference>
<dbReference type="PANTHER" id="PTHR47074">
    <property type="entry name" value="BNAC02G40300D PROTEIN"/>
    <property type="match status" value="1"/>
</dbReference>
<dbReference type="AlphaFoldDB" id="A0A1R3KNU1"/>
<dbReference type="Proteomes" id="UP000187203">
    <property type="component" value="Unassembled WGS sequence"/>
</dbReference>
<organism evidence="2 3">
    <name type="scientific">Corchorus olitorius</name>
    <dbReference type="NCBI Taxonomy" id="93759"/>
    <lineage>
        <taxon>Eukaryota</taxon>
        <taxon>Viridiplantae</taxon>
        <taxon>Streptophyta</taxon>
        <taxon>Embryophyta</taxon>
        <taxon>Tracheophyta</taxon>
        <taxon>Spermatophyta</taxon>
        <taxon>Magnoliopsida</taxon>
        <taxon>eudicotyledons</taxon>
        <taxon>Gunneridae</taxon>
        <taxon>Pentapetalae</taxon>
        <taxon>rosids</taxon>
        <taxon>malvids</taxon>
        <taxon>Malvales</taxon>
        <taxon>Malvaceae</taxon>
        <taxon>Grewioideae</taxon>
        <taxon>Apeibeae</taxon>
        <taxon>Corchorus</taxon>
    </lineage>
</organism>
<dbReference type="PANTHER" id="PTHR47074:SF48">
    <property type="entry name" value="POLYNUCLEOTIDYL TRANSFERASE, RIBONUCLEASE H-LIKE SUPERFAMILY PROTEIN"/>
    <property type="match status" value="1"/>
</dbReference>
<accession>A0A1R3KNU1</accession>
<sequence length="125" mass="13588">MAGPLLGVGDSFAAEALAAIKAMEWSRDMGFKDIVIEGDALTIIRNVNSFALNFSPIGPYIADLKLLCSLFNSCIFSHVKRDDNAVANCLAKYGTSLSADMFWMEEVPPMAMAALLIDCNSCHYE</sequence>
<dbReference type="InterPro" id="IPR052929">
    <property type="entry name" value="RNase_H-like_EbsB-rel"/>
</dbReference>
<dbReference type="InterPro" id="IPR012337">
    <property type="entry name" value="RNaseH-like_sf"/>
</dbReference>
<name>A0A1R3KNU1_9ROSI</name>
<dbReference type="SUPFAM" id="SSF53098">
    <property type="entry name" value="Ribonuclease H-like"/>
    <property type="match status" value="1"/>
</dbReference>
<dbReference type="InterPro" id="IPR036397">
    <property type="entry name" value="RNaseH_sf"/>
</dbReference>
<evidence type="ECO:0000259" key="1">
    <source>
        <dbReference type="Pfam" id="PF13456"/>
    </source>
</evidence>
<feature type="domain" description="RNase H type-1" evidence="1">
    <location>
        <begin position="4"/>
        <end position="93"/>
    </location>
</feature>